<dbReference type="Pfam" id="PF00106">
    <property type="entry name" value="adh_short"/>
    <property type="match status" value="1"/>
</dbReference>
<proteinExistence type="inferred from homology"/>
<dbReference type="PROSITE" id="PS00061">
    <property type="entry name" value="ADH_SHORT"/>
    <property type="match status" value="1"/>
</dbReference>
<dbReference type="PANTHER" id="PTHR43391">
    <property type="entry name" value="RETINOL DEHYDROGENASE-RELATED"/>
    <property type="match status" value="1"/>
</dbReference>
<protein>
    <submittedName>
        <fullName evidence="4">Uncharacterized protein</fullName>
    </submittedName>
</protein>
<sequence length="251" mass="27156">MKNIAKVVLITGASEGIGRGLAIRFARENWAIALLARDEKKLKLTADIISGHAAEFLVLPADVTNLEEVNRAVNKVIDGFGKIDVLINNVGAVVFGEVADCPREMAHKAMDVNFWGAGQMTQAVYPHMKERGEGHIINISSTAGFQAFPGNGFYCAAKHALNGLTGSLRFEAQKDGIDVTLICPDASTTGLVKNAYNAGPEQKSIVHEGMSPEYVADQIFLETKKKRGRVVIGFKGYIIYWLGVVAPKLVE</sequence>
<name>A0A382V0U5_9ZZZZ</name>
<evidence type="ECO:0000256" key="2">
    <source>
        <dbReference type="ARBA" id="ARBA00022857"/>
    </source>
</evidence>
<dbReference type="PANTHER" id="PTHR43391:SF14">
    <property type="entry name" value="DEHYDROGENASE_REDUCTASE SDR FAMILY PROTEIN 7-LIKE"/>
    <property type="match status" value="1"/>
</dbReference>
<dbReference type="PIRSF" id="PIRSF000126">
    <property type="entry name" value="11-beta-HSD1"/>
    <property type="match status" value="1"/>
</dbReference>
<evidence type="ECO:0000313" key="4">
    <source>
        <dbReference type="EMBL" id="SVD40103.1"/>
    </source>
</evidence>
<comment type="similarity">
    <text evidence="1">Belongs to the short-chain dehydrogenases/reductases (SDR) family.</text>
</comment>
<organism evidence="4">
    <name type="scientific">marine metagenome</name>
    <dbReference type="NCBI Taxonomy" id="408172"/>
    <lineage>
        <taxon>unclassified sequences</taxon>
        <taxon>metagenomes</taxon>
        <taxon>ecological metagenomes</taxon>
    </lineage>
</organism>
<dbReference type="AlphaFoldDB" id="A0A382V0U5"/>
<accession>A0A382V0U5</accession>
<keyword evidence="2" id="KW-0521">NADP</keyword>
<dbReference type="PRINTS" id="PR00080">
    <property type="entry name" value="SDRFAMILY"/>
</dbReference>
<dbReference type="SUPFAM" id="SSF51735">
    <property type="entry name" value="NAD(P)-binding Rossmann-fold domains"/>
    <property type="match status" value="1"/>
</dbReference>
<feature type="non-terminal residue" evidence="4">
    <location>
        <position position="251"/>
    </location>
</feature>
<dbReference type="InterPro" id="IPR020904">
    <property type="entry name" value="Sc_DH/Rdtase_CS"/>
</dbReference>
<dbReference type="GO" id="GO:0016491">
    <property type="term" value="F:oxidoreductase activity"/>
    <property type="evidence" value="ECO:0007669"/>
    <property type="project" value="UniProtKB-KW"/>
</dbReference>
<reference evidence="4" key="1">
    <citation type="submission" date="2018-05" db="EMBL/GenBank/DDBJ databases">
        <authorList>
            <person name="Lanie J.A."/>
            <person name="Ng W.-L."/>
            <person name="Kazmierczak K.M."/>
            <person name="Andrzejewski T.M."/>
            <person name="Davidsen T.M."/>
            <person name="Wayne K.J."/>
            <person name="Tettelin H."/>
            <person name="Glass J.I."/>
            <person name="Rusch D."/>
            <person name="Podicherti R."/>
            <person name="Tsui H.-C.T."/>
            <person name="Winkler M.E."/>
        </authorList>
    </citation>
    <scope>NUCLEOTIDE SEQUENCE</scope>
</reference>
<evidence type="ECO:0000256" key="3">
    <source>
        <dbReference type="ARBA" id="ARBA00023002"/>
    </source>
</evidence>
<dbReference type="PRINTS" id="PR00081">
    <property type="entry name" value="GDHRDH"/>
</dbReference>
<dbReference type="InterPro" id="IPR002347">
    <property type="entry name" value="SDR_fam"/>
</dbReference>
<dbReference type="InterPro" id="IPR036291">
    <property type="entry name" value="NAD(P)-bd_dom_sf"/>
</dbReference>
<gene>
    <name evidence="4" type="ORF">METZ01_LOCUS392957</name>
</gene>
<evidence type="ECO:0000256" key="1">
    <source>
        <dbReference type="ARBA" id="ARBA00006484"/>
    </source>
</evidence>
<dbReference type="EMBL" id="UINC01148299">
    <property type="protein sequence ID" value="SVD40103.1"/>
    <property type="molecule type" value="Genomic_DNA"/>
</dbReference>
<keyword evidence="3" id="KW-0560">Oxidoreductase</keyword>
<dbReference type="Gene3D" id="3.40.50.720">
    <property type="entry name" value="NAD(P)-binding Rossmann-like Domain"/>
    <property type="match status" value="1"/>
</dbReference>